<gene>
    <name evidence="1" type="ORF">CC80DRAFT_549315</name>
</gene>
<accession>A0A6A5TSI2</accession>
<dbReference type="AlphaFoldDB" id="A0A6A5TSI2"/>
<organism evidence="1 2">
    <name type="scientific">Byssothecium circinans</name>
    <dbReference type="NCBI Taxonomy" id="147558"/>
    <lineage>
        <taxon>Eukaryota</taxon>
        <taxon>Fungi</taxon>
        <taxon>Dikarya</taxon>
        <taxon>Ascomycota</taxon>
        <taxon>Pezizomycotina</taxon>
        <taxon>Dothideomycetes</taxon>
        <taxon>Pleosporomycetidae</taxon>
        <taxon>Pleosporales</taxon>
        <taxon>Massarineae</taxon>
        <taxon>Massarinaceae</taxon>
        <taxon>Byssothecium</taxon>
    </lineage>
</organism>
<name>A0A6A5TSI2_9PLEO</name>
<dbReference type="OrthoDB" id="3808009at2759"/>
<keyword evidence="2" id="KW-1185">Reference proteome</keyword>
<dbReference type="EMBL" id="ML976994">
    <property type="protein sequence ID" value="KAF1955625.1"/>
    <property type="molecule type" value="Genomic_DNA"/>
</dbReference>
<evidence type="ECO:0000313" key="2">
    <source>
        <dbReference type="Proteomes" id="UP000800035"/>
    </source>
</evidence>
<protein>
    <submittedName>
        <fullName evidence="1">Uncharacterized protein</fullName>
    </submittedName>
</protein>
<proteinExistence type="predicted"/>
<evidence type="ECO:0000313" key="1">
    <source>
        <dbReference type="EMBL" id="KAF1955625.1"/>
    </source>
</evidence>
<sequence>MTSLPKIRDLRRVLELWDFDKDYDEQDTSTIDLGEQLLLPHKKEHSWSSEANRAVAMSAALDHAIMQALSQYACRWFVRAHLAKNGPPKRKFPAWLDVPYIAIEEGSDVWGEVELRRKAEREALRKVWPDIACPQDVEPLKSAP</sequence>
<dbReference type="Proteomes" id="UP000800035">
    <property type="component" value="Unassembled WGS sequence"/>
</dbReference>
<reference evidence="1" key="1">
    <citation type="journal article" date="2020" name="Stud. Mycol.">
        <title>101 Dothideomycetes genomes: a test case for predicting lifestyles and emergence of pathogens.</title>
        <authorList>
            <person name="Haridas S."/>
            <person name="Albert R."/>
            <person name="Binder M."/>
            <person name="Bloem J."/>
            <person name="Labutti K."/>
            <person name="Salamov A."/>
            <person name="Andreopoulos B."/>
            <person name="Baker S."/>
            <person name="Barry K."/>
            <person name="Bills G."/>
            <person name="Bluhm B."/>
            <person name="Cannon C."/>
            <person name="Castanera R."/>
            <person name="Culley D."/>
            <person name="Daum C."/>
            <person name="Ezra D."/>
            <person name="Gonzalez J."/>
            <person name="Henrissat B."/>
            <person name="Kuo A."/>
            <person name="Liang C."/>
            <person name="Lipzen A."/>
            <person name="Lutzoni F."/>
            <person name="Magnuson J."/>
            <person name="Mondo S."/>
            <person name="Nolan M."/>
            <person name="Ohm R."/>
            <person name="Pangilinan J."/>
            <person name="Park H.-J."/>
            <person name="Ramirez L."/>
            <person name="Alfaro M."/>
            <person name="Sun H."/>
            <person name="Tritt A."/>
            <person name="Yoshinaga Y."/>
            <person name="Zwiers L.-H."/>
            <person name="Turgeon B."/>
            <person name="Goodwin S."/>
            <person name="Spatafora J."/>
            <person name="Crous P."/>
            <person name="Grigoriev I."/>
        </authorList>
    </citation>
    <scope>NUCLEOTIDE SEQUENCE</scope>
    <source>
        <strain evidence="1">CBS 675.92</strain>
    </source>
</reference>